<evidence type="ECO:0000313" key="3">
    <source>
        <dbReference type="Proteomes" id="UP000282125"/>
    </source>
</evidence>
<dbReference type="InterPro" id="IPR004045">
    <property type="entry name" value="Glutathione_S-Trfase_N"/>
</dbReference>
<proteinExistence type="predicted"/>
<dbReference type="InterPro" id="IPR036282">
    <property type="entry name" value="Glutathione-S-Trfase_C_sf"/>
</dbReference>
<dbReference type="SFLD" id="SFLDG01150">
    <property type="entry name" value="Main.1:_Beta-like"/>
    <property type="match status" value="1"/>
</dbReference>
<dbReference type="PROSITE" id="PS50404">
    <property type="entry name" value="GST_NTER"/>
    <property type="match status" value="1"/>
</dbReference>
<comment type="caution">
    <text evidence="2">The sequence shown here is derived from an EMBL/GenBank/DDBJ whole genome shotgun (WGS) entry which is preliminary data.</text>
</comment>
<dbReference type="Proteomes" id="UP000282125">
    <property type="component" value="Unassembled WGS sequence"/>
</dbReference>
<name>A0A3P3DSG9_9RHOB</name>
<dbReference type="GO" id="GO:0016740">
    <property type="term" value="F:transferase activity"/>
    <property type="evidence" value="ECO:0007669"/>
    <property type="project" value="UniProtKB-KW"/>
</dbReference>
<dbReference type="InterPro" id="IPR036249">
    <property type="entry name" value="Thioredoxin-like_sf"/>
</dbReference>
<dbReference type="PANTHER" id="PTHR44051">
    <property type="entry name" value="GLUTATHIONE S-TRANSFERASE-RELATED"/>
    <property type="match status" value="1"/>
</dbReference>
<dbReference type="PANTHER" id="PTHR44051:SF8">
    <property type="entry name" value="GLUTATHIONE S-TRANSFERASE GSTA"/>
    <property type="match status" value="1"/>
</dbReference>
<accession>A0A3P3DSG9</accession>
<evidence type="ECO:0000259" key="1">
    <source>
        <dbReference type="PROSITE" id="PS50404"/>
    </source>
</evidence>
<protein>
    <submittedName>
        <fullName evidence="2">Glutathione S-transferase</fullName>
    </submittedName>
</protein>
<feature type="domain" description="GST N-terminal" evidence="1">
    <location>
        <begin position="2"/>
        <end position="83"/>
    </location>
</feature>
<sequence length="221" mass="24402">MSAGIELWHVPQSRSLRVLWFLHEAGLPHRLHLMGFDGSSLRTREHLTRSPAGRVPAVEIDGEAMAESGAILDYLAETRAPALGRAPGHPERRAYLEGLHYGETIGQHLANLTQHHVILREPQMRSATVMRLEAARLAKTLTGALRRMEGRDWLLPSGFSAADIAVGYGVWQAKYFLTADEVPGLSDWQARIAARPGFQAALAADGPPLIYRADFYPRPEA</sequence>
<evidence type="ECO:0000313" key="2">
    <source>
        <dbReference type="EMBL" id="RRH76884.1"/>
    </source>
</evidence>
<dbReference type="SUPFAM" id="SSF47616">
    <property type="entry name" value="GST C-terminal domain-like"/>
    <property type="match status" value="1"/>
</dbReference>
<dbReference type="SFLD" id="SFLDS00019">
    <property type="entry name" value="Glutathione_Transferase_(cytos"/>
    <property type="match status" value="1"/>
</dbReference>
<dbReference type="SUPFAM" id="SSF52833">
    <property type="entry name" value="Thioredoxin-like"/>
    <property type="match status" value="1"/>
</dbReference>
<gene>
    <name evidence="2" type="ORF">EG244_04555</name>
</gene>
<dbReference type="OrthoDB" id="5740960at2"/>
<dbReference type="SFLD" id="SFLDG00358">
    <property type="entry name" value="Main_(cytGST)"/>
    <property type="match status" value="1"/>
</dbReference>
<dbReference type="Gene3D" id="3.40.30.10">
    <property type="entry name" value="Glutaredoxin"/>
    <property type="match status" value="1"/>
</dbReference>
<dbReference type="EMBL" id="RRAZ01000005">
    <property type="protein sequence ID" value="RRH76884.1"/>
    <property type="molecule type" value="Genomic_DNA"/>
</dbReference>
<organism evidence="2 3">
    <name type="scientific">Falsigemmobacter faecalis</name>
    <dbReference type="NCBI Taxonomy" id="2488730"/>
    <lineage>
        <taxon>Bacteria</taxon>
        <taxon>Pseudomonadati</taxon>
        <taxon>Pseudomonadota</taxon>
        <taxon>Alphaproteobacteria</taxon>
        <taxon>Rhodobacterales</taxon>
        <taxon>Paracoccaceae</taxon>
        <taxon>Falsigemmobacter</taxon>
    </lineage>
</organism>
<dbReference type="InterPro" id="IPR040079">
    <property type="entry name" value="Glutathione_S-Trfase"/>
</dbReference>
<keyword evidence="2" id="KW-0808">Transferase</keyword>
<reference evidence="2 3" key="1">
    <citation type="submission" date="2018-11" db="EMBL/GenBank/DDBJ databases">
        <title>Gemmobacter sp. nov., YIM 102744-1 draft genome.</title>
        <authorList>
            <person name="Li G."/>
            <person name="Jiang Y."/>
        </authorList>
    </citation>
    <scope>NUCLEOTIDE SEQUENCE [LARGE SCALE GENOMIC DNA]</scope>
    <source>
        <strain evidence="2 3">YIM 102744-1</strain>
    </source>
</reference>
<dbReference type="AlphaFoldDB" id="A0A3P3DSG9"/>
<dbReference type="Pfam" id="PF13409">
    <property type="entry name" value="GST_N_2"/>
    <property type="match status" value="1"/>
</dbReference>
<dbReference type="CDD" id="cd03046">
    <property type="entry name" value="GST_N_GTT1_like"/>
    <property type="match status" value="1"/>
</dbReference>
<dbReference type="Gene3D" id="1.20.1050.10">
    <property type="match status" value="1"/>
</dbReference>
<keyword evidence="3" id="KW-1185">Reference proteome</keyword>
<dbReference type="RefSeq" id="WP_124963829.1">
    <property type="nucleotide sequence ID" value="NZ_RRAZ01000005.1"/>
</dbReference>